<protein>
    <submittedName>
        <fullName evidence="1">Uncharacterized protein</fullName>
    </submittedName>
</protein>
<reference evidence="1" key="2">
    <citation type="journal article" date="2022" name="New Phytol.">
        <title>Evolutionary transition to the ectomycorrhizal habit in the genomes of a hyperdiverse lineage of mushroom-forming fungi.</title>
        <authorList>
            <person name="Looney B."/>
            <person name="Miyauchi S."/>
            <person name="Morin E."/>
            <person name="Drula E."/>
            <person name="Courty P.E."/>
            <person name="Kohler A."/>
            <person name="Kuo A."/>
            <person name="LaButti K."/>
            <person name="Pangilinan J."/>
            <person name="Lipzen A."/>
            <person name="Riley R."/>
            <person name="Andreopoulos W."/>
            <person name="He G."/>
            <person name="Johnson J."/>
            <person name="Nolan M."/>
            <person name="Tritt A."/>
            <person name="Barry K.W."/>
            <person name="Grigoriev I.V."/>
            <person name="Nagy L.G."/>
            <person name="Hibbett D."/>
            <person name="Henrissat B."/>
            <person name="Matheny P.B."/>
            <person name="Labbe J."/>
            <person name="Martin F.M."/>
        </authorList>
    </citation>
    <scope>NUCLEOTIDE SEQUENCE</scope>
    <source>
        <strain evidence="1">HHB10654</strain>
    </source>
</reference>
<gene>
    <name evidence="1" type="ORF">BV25DRAFT_1886139</name>
</gene>
<dbReference type="EMBL" id="MU277210">
    <property type="protein sequence ID" value="KAI0061891.1"/>
    <property type="molecule type" value="Genomic_DNA"/>
</dbReference>
<proteinExistence type="predicted"/>
<accession>A0ACB8T1A4</accession>
<evidence type="ECO:0000313" key="1">
    <source>
        <dbReference type="EMBL" id="KAI0061891.1"/>
    </source>
</evidence>
<reference evidence="1" key="1">
    <citation type="submission" date="2021-03" db="EMBL/GenBank/DDBJ databases">
        <authorList>
            <consortium name="DOE Joint Genome Institute"/>
            <person name="Ahrendt S."/>
            <person name="Looney B.P."/>
            <person name="Miyauchi S."/>
            <person name="Morin E."/>
            <person name="Drula E."/>
            <person name="Courty P.E."/>
            <person name="Chicoki N."/>
            <person name="Fauchery L."/>
            <person name="Kohler A."/>
            <person name="Kuo A."/>
            <person name="Labutti K."/>
            <person name="Pangilinan J."/>
            <person name="Lipzen A."/>
            <person name="Riley R."/>
            <person name="Andreopoulos W."/>
            <person name="He G."/>
            <person name="Johnson J."/>
            <person name="Barry K.W."/>
            <person name="Grigoriev I.V."/>
            <person name="Nagy L."/>
            <person name="Hibbett D."/>
            <person name="Henrissat B."/>
            <person name="Matheny P.B."/>
            <person name="Labbe J."/>
            <person name="Martin F."/>
        </authorList>
    </citation>
    <scope>NUCLEOTIDE SEQUENCE</scope>
    <source>
        <strain evidence="1">HHB10654</strain>
    </source>
</reference>
<sequence length="131" mass="14466">MSISVVRYDTPEPRNIPTYFGAPFDDADADIILRSSDLVDFRTHKIILAKSSPFFRAMLSLPQPTSEPLHDGLLVINMAESRETLRYLLTALTPGVPRAYSTSFDALAPVLAAAQKFEMDSALADIRAHTL</sequence>
<evidence type="ECO:0000313" key="2">
    <source>
        <dbReference type="Proteomes" id="UP000814140"/>
    </source>
</evidence>
<name>A0ACB8T1A4_9AGAM</name>
<organism evidence="1 2">
    <name type="scientific">Artomyces pyxidatus</name>
    <dbReference type="NCBI Taxonomy" id="48021"/>
    <lineage>
        <taxon>Eukaryota</taxon>
        <taxon>Fungi</taxon>
        <taxon>Dikarya</taxon>
        <taxon>Basidiomycota</taxon>
        <taxon>Agaricomycotina</taxon>
        <taxon>Agaricomycetes</taxon>
        <taxon>Russulales</taxon>
        <taxon>Auriscalpiaceae</taxon>
        <taxon>Artomyces</taxon>
    </lineage>
</organism>
<feature type="non-terminal residue" evidence="1">
    <location>
        <position position="131"/>
    </location>
</feature>
<keyword evidence="2" id="KW-1185">Reference proteome</keyword>
<dbReference type="Proteomes" id="UP000814140">
    <property type="component" value="Unassembled WGS sequence"/>
</dbReference>
<comment type="caution">
    <text evidence="1">The sequence shown here is derived from an EMBL/GenBank/DDBJ whole genome shotgun (WGS) entry which is preliminary data.</text>
</comment>